<comment type="subcellular location">
    <subcellularLocation>
        <location evidence="1">Cell membrane</location>
    </subcellularLocation>
</comment>
<protein>
    <submittedName>
        <fullName evidence="7">Transferase 2, rSAM/selenodomain-associated</fullName>
    </submittedName>
</protein>
<name>A0A1I7G6U0_9GAMM</name>
<dbReference type="NCBIfam" id="TIGR04283">
    <property type="entry name" value="glyco_like_mftF"/>
    <property type="match status" value="1"/>
</dbReference>
<organism evidence="7 8">
    <name type="scientific">Halomonas korlensis</name>
    <dbReference type="NCBI Taxonomy" id="463301"/>
    <lineage>
        <taxon>Bacteria</taxon>
        <taxon>Pseudomonadati</taxon>
        <taxon>Pseudomonadota</taxon>
        <taxon>Gammaproteobacteria</taxon>
        <taxon>Oceanospirillales</taxon>
        <taxon>Halomonadaceae</taxon>
        <taxon>Halomonas</taxon>
    </lineage>
</organism>
<dbReference type="EMBL" id="FPBP01000002">
    <property type="protein sequence ID" value="SFU44179.1"/>
    <property type="molecule type" value="Genomic_DNA"/>
</dbReference>
<dbReference type="STRING" id="463301.SAMN04487955_102301"/>
<keyword evidence="3" id="KW-0328">Glycosyltransferase</keyword>
<gene>
    <name evidence="7" type="ORF">SAMN04487955_102301</name>
</gene>
<dbReference type="CDD" id="cd02522">
    <property type="entry name" value="GT_2_like_a"/>
    <property type="match status" value="1"/>
</dbReference>
<dbReference type="GO" id="GO:0016757">
    <property type="term" value="F:glycosyltransferase activity"/>
    <property type="evidence" value="ECO:0007669"/>
    <property type="project" value="UniProtKB-KW"/>
</dbReference>
<dbReference type="InterPro" id="IPR026461">
    <property type="entry name" value="Trfase_2_rSAM/seldom_assoc"/>
</dbReference>
<dbReference type="InterPro" id="IPR001173">
    <property type="entry name" value="Glyco_trans_2-like"/>
</dbReference>
<dbReference type="GO" id="GO:0005886">
    <property type="term" value="C:plasma membrane"/>
    <property type="evidence" value="ECO:0007669"/>
    <property type="project" value="UniProtKB-SubCell"/>
</dbReference>
<keyword evidence="8" id="KW-1185">Reference proteome</keyword>
<dbReference type="Gene3D" id="3.90.550.10">
    <property type="entry name" value="Spore Coat Polysaccharide Biosynthesis Protein SpsA, Chain A"/>
    <property type="match status" value="1"/>
</dbReference>
<dbReference type="SUPFAM" id="SSF53448">
    <property type="entry name" value="Nucleotide-diphospho-sugar transferases"/>
    <property type="match status" value="1"/>
</dbReference>
<evidence type="ECO:0000256" key="2">
    <source>
        <dbReference type="ARBA" id="ARBA00022475"/>
    </source>
</evidence>
<accession>A0A1I7G6U0</accession>
<dbReference type="AlphaFoldDB" id="A0A1I7G6U0"/>
<evidence type="ECO:0000256" key="1">
    <source>
        <dbReference type="ARBA" id="ARBA00004236"/>
    </source>
</evidence>
<keyword evidence="2" id="KW-1003">Cell membrane</keyword>
<evidence type="ECO:0000313" key="8">
    <source>
        <dbReference type="Proteomes" id="UP000198693"/>
    </source>
</evidence>
<evidence type="ECO:0000313" key="7">
    <source>
        <dbReference type="EMBL" id="SFU44179.1"/>
    </source>
</evidence>
<evidence type="ECO:0000256" key="4">
    <source>
        <dbReference type="ARBA" id="ARBA00022679"/>
    </source>
</evidence>
<evidence type="ECO:0000256" key="5">
    <source>
        <dbReference type="ARBA" id="ARBA00023136"/>
    </source>
</evidence>
<dbReference type="OrthoDB" id="5291101at2"/>
<dbReference type="Proteomes" id="UP000198693">
    <property type="component" value="Unassembled WGS sequence"/>
</dbReference>
<dbReference type="PANTHER" id="PTHR43646:SF2">
    <property type="entry name" value="GLYCOSYLTRANSFERASE 2-LIKE DOMAIN-CONTAINING PROTEIN"/>
    <property type="match status" value="1"/>
</dbReference>
<evidence type="ECO:0000259" key="6">
    <source>
        <dbReference type="Pfam" id="PF00535"/>
    </source>
</evidence>
<sequence length="229" mass="25318">MPPPRLDIIIPALDEADQLPALLASLAPLRTAGAEVVLVDGGSRDATLAIAREGACHCLSAPKGRASQMNAGGEASHGEHLLFLHADTRLPPDAMALVAKALAGKRYWGRFDVRLTGRHPLLPLIGAAMNLRSRLTGIATGDQAMFMTREAFQAVGGFPAQPLMEDIEMSRRLKRLSPPACLRAKATSSGRRWERQGAWRTMLLMWRLRWRYWRGEPADKLAQEYRHVR</sequence>
<reference evidence="8" key="1">
    <citation type="submission" date="2016-10" db="EMBL/GenBank/DDBJ databases">
        <authorList>
            <person name="Varghese N."/>
            <person name="Submissions S."/>
        </authorList>
    </citation>
    <scope>NUCLEOTIDE SEQUENCE [LARGE SCALE GENOMIC DNA]</scope>
    <source>
        <strain evidence="8">CGMCC 1.6981</strain>
    </source>
</reference>
<keyword evidence="4 7" id="KW-0808">Transferase</keyword>
<dbReference type="InterPro" id="IPR029044">
    <property type="entry name" value="Nucleotide-diphossugar_trans"/>
</dbReference>
<dbReference type="PANTHER" id="PTHR43646">
    <property type="entry name" value="GLYCOSYLTRANSFERASE"/>
    <property type="match status" value="1"/>
</dbReference>
<evidence type="ECO:0000256" key="3">
    <source>
        <dbReference type="ARBA" id="ARBA00022676"/>
    </source>
</evidence>
<proteinExistence type="predicted"/>
<feature type="domain" description="Glycosyltransferase 2-like" evidence="6">
    <location>
        <begin position="8"/>
        <end position="114"/>
    </location>
</feature>
<keyword evidence="5" id="KW-0472">Membrane</keyword>
<dbReference type="Pfam" id="PF00535">
    <property type="entry name" value="Glycos_transf_2"/>
    <property type="match status" value="1"/>
</dbReference>